<dbReference type="Proteomes" id="UP000764045">
    <property type="component" value="Unassembled WGS sequence"/>
</dbReference>
<keyword evidence="2" id="KW-1185">Reference proteome</keyword>
<evidence type="ECO:0000313" key="1">
    <source>
        <dbReference type="EMBL" id="MBM6660196.1"/>
    </source>
</evidence>
<dbReference type="EMBL" id="JACJJL010000001">
    <property type="protein sequence ID" value="MBM6660196.1"/>
    <property type="molecule type" value="Genomic_DNA"/>
</dbReference>
<accession>A0A938WFI5</accession>
<proteinExistence type="predicted"/>
<comment type="caution">
    <text evidence="1">The sequence shown here is derived from an EMBL/GenBank/DDBJ whole genome shotgun (WGS) entry which is preliminary data.</text>
</comment>
<protein>
    <submittedName>
        <fullName evidence="1">Uncharacterized protein</fullName>
    </submittedName>
</protein>
<organism evidence="1 2">
    <name type="scientific">Marseilla massiliensis</name>
    <dbReference type="NCBI Taxonomy" id="1841864"/>
    <lineage>
        <taxon>Bacteria</taxon>
        <taxon>Pseudomonadati</taxon>
        <taxon>Bacteroidota</taxon>
        <taxon>Bacteroidia</taxon>
        <taxon>Bacteroidales</taxon>
        <taxon>Prevotellaceae</taxon>
        <taxon>Marseilla</taxon>
    </lineage>
</organism>
<dbReference type="RefSeq" id="WP_205106734.1">
    <property type="nucleotide sequence ID" value="NZ_JACJJL010000001.1"/>
</dbReference>
<name>A0A938WFI5_9BACT</name>
<evidence type="ECO:0000313" key="2">
    <source>
        <dbReference type="Proteomes" id="UP000764045"/>
    </source>
</evidence>
<sequence length="55" mass="6095">MEIRNILRTGYKVLVVTVTLIEAIDLSRNLIGKYRNKKTTASLDSVAKTNSVESA</sequence>
<reference evidence="1 2" key="1">
    <citation type="journal article" date="2021" name="Sci. Rep.">
        <title>The distribution of antibiotic resistance genes in chicken gut microbiota commensals.</title>
        <authorList>
            <person name="Juricova H."/>
            <person name="Matiasovicova J."/>
            <person name="Kubasova T."/>
            <person name="Cejkova D."/>
            <person name="Rychlik I."/>
        </authorList>
    </citation>
    <scope>NUCLEOTIDE SEQUENCE [LARGE SCALE GENOMIC DNA]</scope>
    <source>
        <strain evidence="1 2">An819</strain>
    </source>
</reference>
<dbReference type="AlphaFoldDB" id="A0A938WFI5"/>
<gene>
    <name evidence="1" type="ORF">H6B30_00250</name>
</gene>